<feature type="signal peptide" evidence="2">
    <location>
        <begin position="1"/>
        <end position="19"/>
    </location>
</feature>
<evidence type="ECO:0000313" key="4">
    <source>
        <dbReference type="Proteomes" id="UP000758603"/>
    </source>
</evidence>
<dbReference type="EMBL" id="JAGPXC010000009">
    <property type="protein sequence ID" value="KAH6646722.1"/>
    <property type="molecule type" value="Genomic_DNA"/>
</dbReference>
<evidence type="ECO:0008006" key="5">
    <source>
        <dbReference type="Google" id="ProtNLM"/>
    </source>
</evidence>
<dbReference type="AlphaFoldDB" id="A0A9P8RIX1"/>
<dbReference type="PANTHER" id="PTHR36182:SF1">
    <property type="entry name" value="PROTEIN, PUTATIVE (AFU_ORTHOLOGUE AFUA_6G10930)-RELATED"/>
    <property type="match status" value="1"/>
</dbReference>
<protein>
    <recommendedName>
        <fullName evidence="5">Lytic polysaccharide monooxygenase</fullName>
    </recommendedName>
</protein>
<gene>
    <name evidence="3" type="ORF">BKA67DRAFT_414510</name>
</gene>
<organism evidence="3 4">
    <name type="scientific">Truncatella angustata</name>
    <dbReference type="NCBI Taxonomy" id="152316"/>
    <lineage>
        <taxon>Eukaryota</taxon>
        <taxon>Fungi</taxon>
        <taxon>Dikarya</taxon>
        <taxon>Ascomycota</taxon>
        <taxon>Pezizomycotina</taxon>
        <taxon>Sordariomycetes</taxon>
        <taxon>Xylariomycetidae</taxon>
        <taxon>Amphisphaeriales</taxon>
        <taxon>Sporocadaceae</taxon>
        <taxon>Truncatella</taxon>
    </lineage>
</organism>
<keyword evidence="2" id="KW-0732">Signal</keyword>
<dbReference type="Proteomes" id="UP000758603">
    <property type="component" value="Unassembled WGS sequence"/>
</dbReference>
<comment type="caution">
    <text evidence="3">The sequence shown here is derived from an EMBL/GenBank/DDBJ whole genome shotgun (WGS) entry which is preliminary data.</text>
</comment>
<accession>A0A9P8RIX1</accession>
<feature type="compositionally biased region" description="Low complexity" evidence="1">
    <location>
        <begin position="328"/>
        <end position="339"/>
    </location>
</feature>
<keyword evidence="4" id="KW-1185">Reference proteome</keyword>
<reference evidence="3" key="1">
    <citation type="journal article" date="2021" name="Nat. Commun.">
        <title>Genetic determinants of endophytism in the Arabidopsis root mycobiome.</title>
        <authorList>
            <person name="Mesny F."/>
            <person name="Miyauchi S."/>
            <person name="Thiergart T."/>
            <person name="Pickel B."/>
            <person name="Atanasova L."/>
            <person name="Karlsson M."/>
            <person name="Huettel B."/>
            <person name="Barry K.W."/>
            <person name="Haridas S."/>
            <person name="Chen C."/>
            <person name="Bauer D."/>
            <person name="Andreopoulos W."/>
            <person name="Pangilinan J."/>
            <person name="LaButti K."/>
            <person name="Riley R."/>
            <person name="Lipzen A."/>
            <person name="Clum A."/>
            <person name="Drula E."/>
            <person name="Henrissat B."/>
            <person name="Kohler A."/>
            <person name="Grigoriev I.V."/>
            <person name="Martin F.M."/>
            <person name="Hacquard S."/>
        </authorList>
    </citation>
    <scope>NUCLEOTIDE SEQUENCE</scope>
    <source>
        <strain evidence="3">MPI-SDFR-AT-0073</strain>
    </source>
</reference>
<dbReference type="OrthoDB" id="2342176at2759"/>
<feature type="region of interest" description="Disordered" evidence="1">
    <location>
        <begin position="328"/>
        <end position="349"/>
    </location>
</feature>
<dbReference type="GeneID" id="70125673"/>
<feature type="chain" id="PRO_5040510743" description="Lytic polysaccharide monooxygenase" evidence="2">
    <location>
        <begin position="20"/>
        <end position="416"/>
    </location>
</feature>
<dbReference type="RefSeq" id="XP_045953236.1">
    <property type="nucleotide sequence ID" value="XM_046096781.1"/>
</dbReference>
<sequence>MRFSTATLAVAALVAGASAHMNMASPPPLKYKGNPNAKTIDSDITSPNVPSTFPCKGALDVFDSAEGASVATWAPGSQQTVKIEGGANHGGGSCQISLSYDSGSTWTAIYSKQGNCPVDTNLAFTVPSDAPTGDKVLLGWTWINHTGNREFYMNCASITIAGSSSKREEIESAAKPAKRETAFSSRPAMFVANLEGKSDYCVKEGVDVLYPEPGPDVDTVGSSGGPPVNCDTGAAVTGSTGSGSGSGSGSSASATATAATSAVATTTAAATSSAAAATSAIATASVSIPGGVFVTSPSGGASSTAAQTTQQTTLQTKTTVISVPTSAAATKTSSAAPATGSGGAVSGSQTGACSDEGSWSCLSGGSSFQRCASGQWSAVVPMAAGTSCTPGTSDTLSIARRAMARPIRRSLTSWSM</sequence>
<evidence type="ECO:0000256" key="1">
    <source>
        <dbReference type="SAM" id="MobiDB-lite"/>
    </source>
</evidence>
<evidence type="ECO:0000313" key="3">
    <source>
        <dbReference type="EMBL" id="KAH6646722.1"/>
    </source>
</evidence>
<proteinExistence type="predicted"/>
<dbReference type="Gene3D" id="2.70.50.70">
    <property type="match status" value="1"/>
</dbReference>
<feature type="region of interest" description="Disordered" evidence="1">
    <location>
        <begin position="212"/>
        <end position="253"/>
    </location>
</feature>
<dbReference type="PANTHER" id="PTHR36182">
    <property type="entry name" value="PROTEIN, PUTATIVE (AFU_ORTHOLOGUE AFUA_6G10930)-RELATED"/>
    <property type="match status" value="1"/>
</dbReference>
<name>A0A9P8RIX1_9PEZI</name>
<evidence type="ECO:0000256" key="2">
    <source>
        <dbReference type="SAM" id="SignalP"/>
    </source>
</evidence>
<feature type="region of interest" description="Disordered" evidence="1">
    <location>
        <begin position="297"/>
        <end position="316"/>
    </location>
</feature>